<evidence type="ECO:0000313" key="1">
    <source>
        <dbReference type="EMBL" id="KAF2478407.1"/>
    </source>
</evidence>
<sequence>MARLLRRIDSLFFSLLSLGGKNPTSRICVLLFFSWFLWRIWKFSVAPKWYPNRPKTYPYWIPFVGHTLSFFRDGDGTIMRARMYFKNDRAPFKLVIMGETVYVVTSPQDTASVHRQIENLSMDNWIKELMVQFGATSASINAMWSPKAMQSASKEPLAHVCQLLFRLQLNPGEYSNQVQERVLRKIHERMTWEEMPTSMILSEAHNSRVISLLHWSQNVLLQGATTSFFGKALLEVEPELFKYFFKFDESSWKLSYRIPPLLAKDLLRAKSFAQDAMQRYFDLPAASRADASWLVQSIEAKMRASGIPSRDIGRLVLMFYWTINANAWKSSFWMLTYIINDSNLRQSILDEVTPLLANNSLLSPVELAAQLCECLCLTSVYNEVLRLTASSVSVRTVVGPAAIGDLVLEKDARIVVPYRQMLLDEAVFGPDTNEFNHERFLQNPSLAKSSSFKPFGGGVTLCPGRQLAQREVLSFVALALCKFDLNMGEPLSNSHRNVPELEARIPCIGIMGPVAGQDVHTRVIRV</sequence>
<evidence type="ECO:0000313" key="2">
    <source>
        <dbReference type="Proteomes" id="UP000799755"/>
    </source>
</evidence>
<dbReference type="EMBL" id="MU003492">
    <property type="protein sequence ID" value="KAF2478407.1"/>
    <property type="molecule type" value="Genomic_DNA"/>
</dbReference>
<gene>
    <name evidence="1" type="ORF">BDR25DRAFT_206645</name>
</gene>
<name>A0ACB6RIR2_9PLEO</name>
<organism evidence="1 2">
    <name type="scientific">Lindgomyces ingoldianus</name>
    <dbReference type="NCBI Taxonomy" id="673940"/>
    <lineage>
        <taxon>Eukaryota</taxon>
        <taxon>Fungi</taxon>
        <taxon>Dikarya</taxon>
        <taxon>Ascomycota</taxon>
        <taxon>Pezizomycotina</taxon>
        <taxon>Dothideomycetes</taxon>
        <taxon>Pleosporomycetidae</taxon>
        <taxon>Pleosporales</taxon>
        <taxon>Lindgomycetaceae</taxon>
        <taxon>Lindgomyces</taxon>
    </lineage>
</organism>
<accession>A0ACB6RIR2</accession>
<proteinExistence type="predicted"/>
<comment type="caution">
    <text evidence="1">The sequence shown here is derived from an EMBL/GenBank/DDBJ whole genome shotgun (WGS) entry which is preliminary data.</text>
</comment>
<protein>
    <submittedName>
        <fullName evidence="1">Cytochrome P450</fullName>
    </submittedName>
</protein>
<dbReference type="Proteomes" id="UP000799755">
    <property type="component" value="Unassembled WGS sequence"/>
</dbReference>
<reference evidence="1" key="1">
    <citation type="journal article" date="2020" name="Stud. Mycol.">
        <title>101 Dothideomycetes genomes: a test case for predicting lifestyles and emergence of pathogens.</title>
        <authorList>
            <person name="Haridas S."/>
            <person name="Albert R."/>
            <person name="Binder M."/>
            <person name="Bloem J."/>
            <person name="Labutti K."/>
            <person name="Salamov A."/>
            <person name="Andreopoulos B."/>
            <person name="Baker S."/>
            <person name="Barry K."/>
            <person name="Bills G."/>
            <person name="Bluhm B."/>
            <person name="Cannon C."/>
            <person name="Castanera R."/>
            <person name="Culley D."/>
            <person name="Daum C."/>
            <person name="Ezra D."/>
            <person name="Gonzalez J."/>
            <person name="Henrissat B."/>
            <person name="Kuo A."/>
            <person name="Liang C."/>
            <person name="Lipzen A."/>
            <person name="Lutzoni F."/>
            <person name="Magnuson J."/>
            <person name="Mondo S."/>
            <person name="Nolan M."/>
            <person name="Ohm R."/>
            <person name="Pangilinan J."/>
            <person name="Park H.-J."/>
            <person name="Ramirez L."/>
            <person name="Alfaro M."/>
            <person name="Sun H."/>
            <person name="Tritt A."/>
            <person name="Yoshinaga Y."/>
            <person name="Zwiers L.-H."/>
            <person name="Turgeon B."/>
            <person name="Goodwin S."/>
            <person name="Spatafora J."/>
            <person name="Crous P."/>
            <person name="Grigoriev I."/>
        </authorList>
    </citation>
    <scope>NUCLEOTIDE SEQUENCE</scope>
    <source>
        <strain evidence="1">ATCC 200398</strain>
    </source>
</reference>
<keyword evidence="2" id="KW-1185">Reference proteome</keyword>